<dbReference type="GeneID" id="31231727"/>
<dbReference type="RefSeq" id="WP_033298672.1">
    <property type="nucleotide sequence ID" value="NZ_JBHSJE010000001.1"/>
</dbReference>
<name>A0ABV9V521_STRAZ</name>
<dbReference type="SUPFAM" id="SSF56601">
    <property type="entry name" value="beta-lactamase/transpeptidase-like"/>
    <property type="match status" value="1"/>
</dbReference>
<dbReference type="Gene3D" id="3.40.710.10">
    <property type="entry name" value="DD-peptidase/beta-lactamase superfamily"/>
    <property type="match status" value="1"/>
</dbReference>
<evidence type="ECO:0000313" key="3">
    <source>
        <dbReference type="Proteomes" id="UP001595908"/>
    </source>
</evidence>
<dbReference type="InterPro" id="IPR052907">
    <property type="entry name" value="Beta-lactamase/esterase"/>
</dbReference>
<dbReference type="InterPro" id="IPR012338">
    <property type="entry name" value="Beta-lactam/transpept-like"/>
</dbReference>
<keyword evidence="2" id="KW-0378">Hydrolase</keyword>
<feature type="domain" description="Beta-lactamase-related" evidence="1">
    <location>
        <begin position="31"/>
        <end position="365"/>
    </location>
</feature>
<evidence type="ECO:0000313" key="2">
    <source>
        <dbReference type="EMBL" id="MFC4977854.1"/>
    </source>
</evidence>
<organism evidence="2 3">
    <name type="scientific">Streptomyces atroolivaceus</name>
    <dbReference type="NCBI Taxonomy" id="66869"/>
    <lineage>
        <taxon>Bacteria</taxon>
        <taxon>Bacillati</taxon>
        <taxon>Actinomycetota</taxon>
        <taxon>Actinomycetes</taxon>
        <taxon>Kitasatosporales</taxon>
        <taxon>Streptomycetaceae</taxon>
        <taxon>Streptomyces</taxon>
    </lineage>
</organism>
<proteinExistence type="predicted"/>
<sequence>MTDTGDSTIAVHGTVAAGFEGVREEFAAVLAADHTEPGGQLAVHHHGRLVVDLWAGEGIAGDSLPAVYSSTKGAAHLVVALLIQDGVIDPDRTVASYWREFAAEGKGGLTVRELMSHRSGLIWADGGFTVEELADDRILAARLAGQRPYWTPGTEYGYHALTIGALTGEVVRRATGRSIQEIFEERVRAPYGLDFHLGLPEALEPRYVSIRPGVPTPEQAAEFAANPVDPDSLMAVAFGFAADPPLDLVALANTRAVRALGPASVGGVASARGLAGMYAAAVSGLGGRAPLLEPETVAEAGRVRWTGADVVTAEADAFALGFEASGNHYPALGEGSFGHSGAAGSQAYADPANGVAYGYTRRRFALPGGAAPENERLSAAVSEAVAKL</sequence>
<dbReference type="GO" id="GO:0016787">
    <property type="term" value="F:hydrolase activity"/>
    <property type="evidence" value="ECO:0007669"/>
    <property type="project" value="UniProtKB-KW"/>
</dbReference>
<keyword evidence="3" id="KW-1185">Reference proteome</keyword>
<protein>
    <submittedName>
        <fullName evidence="2">EstA family serine hydrolase</fullName>
    </submittedName>
</protein>
<reference evidence="3" key="1">
    <citation type="journal article" date="2019" name="Int. J. Syst. Evol. Microbiol.">
        <title>The Global Catalogue of Microorganisms (GCM) 10K type strain sequencing project: providing services to taxonomists for standard genome sequencing and annotation.</title>
        <authorList>
            <consortium name="The Broad Institute Genomics Platform"/>
            <consortium name="The Broad Institute Genome Sequencing Center for Infectious Disease"/>
            <person name="Wu L."/>
            <person name="Ma J."/>
        </authorList>
    </citation>
    <scope>NUCLEOTIDE SEQUENCE [LARGE SCALE GENOMIC DNA]</scope>
    <source>
        <strain evidence="3">ICMP 257</strain>
    </source>
</reference>
<dbReference type="Proteomes" id="UP001595908">
    <property type="component" value="Unassembled WGS sequence"/>
</dbReference>
<gene>
    <name evidence="2" type="ORF">ACFPL4_05680</name>
</gene>
<dbReference type="PANTHER" id="PTHR43319">
    <property type="entry name" value="BETA-LACTAMASE-RELATED"/>
    <property type="match status" value="1"/>
</dbReference>
<dbReference type="EMBL" id="JBHSJE010000001">
    <property type="protein sequence ID" value="MFC4977854.1"/>
    <property type="molecule type" value="Genomic_DNA"/>
</dbReference>
<dbReference type="PANTHER" id="PTHR43319:SF3">
    <property type="entry name" value="BETA-LACTAMASE-RELATED DOMAIN-CONTAINING PROTEIN"/>
    <property type="match status" value="1"/>
</dbReference>
<accession>A0ABV9V521</accession>
<comment type="caution">
    <text evidence="2">The sequence shown here is derived from an EMBL/GenBank/DDBJ whole genome shotgun (WGS) entry which is preliminary data.</text>
</comment>
<dbReference type="InterPro" id="IPR001466">
    <property type="entry name" value="Beta-lactam-related"/>
</dbReference>
<evidence type="ECO:0000259" key="1">
    <source>
        <dbReference type="Pfam" id="PF00144"/>
    </source>
</evidence>
<dbReference type="Pfam" id="PF00144">
    <property type="entry name" value="Beta-lactamase"/>
    <property type="match status" value="1"/>
</dbReference>